<dbReference type="InterPro" id="IPR011257">
    <property type="entry name" value="DNA_glycosylase"/>
</dbReference>
<dbReference type="CDD" id="cd00056">
    <property type="entry name" value="ENDO3c"/>
    <property type="match status" value="1"/>
</dbReference>
<dbReference type="Gene3D" id="1.10.340.30">
    <property type="entry name" value="Hypothetical protein, domain 2"/>
    <property type="match status" value="1"/>
</dbReference>
<dbReference type="GO" id="GO:0032131">
    <property type="term" value="F:alkylated DNA binding"/>
    <property type="evidence" value="ECO:0007669"/>
    <property type="project" value="TreeGrafter"/>
</dbReference>
<evidence type="ECO:0000256" key="3">
    <source>
        <dbReference type="ARBA" id="ARBA00022763"/>
    </source>
</evidence>
<dbReference type="GO" id="GO:0005737">
    <property type="term" value="C:cytoplasm"/>
    <property type="evidence" value="ECO:0007669"/>
    <property type="project" value="TreeGrafter"/>
</dbReference>
<comment type="catalytic activity">
    <reaction evidence="1">
        <text>Hydrolysis of alkylated DNA, releasing 3-methyladenine, 3-methylguanine, 7-methylguanine and 7-methyladenine.</text>
        <dbReference type="EC" id="3.2.2.21"/>
    </reaction>
</comment>
<dbReference type="PANTHER" id="PTHR43003">
    <property type="entry name" value="DNA-3-METHYLADENINE GLYCOSYLASE"/>
    <property type="match status" value="1"/>
</dbReference>
<dbReference type="RefSeq" id="WP_198827104.1">
    <property type="nucleotide sequence ID" value="NZ_CP066308.1"/>
</dbReference>
<evidence type="ECO:0000313" key="9">
    <source>
        <dbReference type="Proteomes" id="UP000677234"/>
    </source>
</evidence>
<dbReference type="Gene3D" id="1.10.1670.40">
    <property type="match status" value="1"/>
</dbReference>
<dbReference type="Proteomes" id="UP000677234">
    <property type="component" value="Chromosome"/>
</dbReference>
<evidence type="ECO:0000256" key="2">
    <source>
        <dbReference type="ARBA" id="ARBA00012000"/>
    </source>
</evidence>
<dbReference type="InterPro" id="IPR051912">
    <property type="entry name" value="Alkylbase_DNA_Glycosylase/TA"/>
</dbReference>
<dbReference type="AlphaFoldDB" id="A0A7T5EJ06"/>
<dbReference type="GO" id="GO:0006307">
    <property type="term" value="P:DNA alkylation repair"/>
    <property type="evidence" value="ECO:0007669"/>
    <property type="project" value="TreeGrafter"/>
</dbReference>
<keyword evidence="3" id="KW-0227">DNA damage</keyword>
<evidence type="ECO:0000259" key="5">
    <source>
        <dbReference type="SMART" id="SM00478"/>
    </source>
</evidence>
<gene>
    <name evidence="6" type="ORF">JD108_16590</name>
    <name evidence="7" type="ORF">KDJ56_16535</name>
</gene>
<evidence type="ECO:0000313" key="6">
    <source>
        <dbReference type="EMBL" id="QQE73496.1"/>
    </source>
</evidence>
<dbReference type="SUPFAM" id="SSF48150">
    <property type="entry name" value="DNA-glycosylase"/>
    <property type="match status" value="1"/>
</dbReference>
<accession>A0A7T5EJ06</accession>
<keyword evidence="9" id="KW-1185">Reference proteome</keyword>
<evidence type="ECO:0000313" key="8">
    <source>
        <dbReference type="Proteomes" id="UP000595847"/>
    </source>
</evidence>
<organism evidence="6 8">
    <name type="scientific">Brevibacillus composti</name>
    <dbReference type="NCBI Taxonomy" id="2796470"/>
    <lineage>
        <taxon>Bacteria</taxon>
        <taxon>Bacillati</taxon>
        <taxon>Bacillota</taxon>
        <taxon>Bacilli</taxon>
        <taxon>Bacillales</taxon>
        <taxon>Paenibacillaceae</taxon>
        <taxon>Brevibacillus</taxon>
    </lineage>
</organism>
<dbReference type="SMART" id="SM00478">
    <property type="entry name" value="ENDO3c"/>
    <property type="match status" value="1"/>
</dbReference>
<protein>
    <recommendedName>
        <fullName evidence="2">DNA-3-methyladenine glycosylase II</fullName>
        <ecNumber evidence="2">3.2.2.21</ecNumber>
    </recommendedName>
</protein>
<proteinExistence type="predicted"/>
<dbReference type="Pfam" id="PF00730">
    <property type="entry name" value="HhH-GPD"/>
    <property type="match status" value="1"/>
</dbReference>
<keyword evidence="4" id="KW-0234">DNA repair</keyword>
<evidence type="ECO:0000256" key="1">
    <source>
        <dbReference type="ARBA" id="ARBA00000086"/>
    </source>
</evidence>
<dbReference type="KEGG" id="bcop:JD108_16590"/>
<dbReference type="Proteomes" id="UP000595847">
    <property type="component" value="Chromosome"/>
</dbReference>
<reference evidence="7" key="2">
    <citation type="submission" date="2021-04" db="EMBL/GenBank/DDBJ databases">
        <title>Brevibacillus composti FJAT-54423, complete genome.</title>
        <authorList>
            <person name="Tang R."/>
        </authorList>
    </citation>
    <scope>NUCLEOTIDE SEQUENCE</scope>
    <source>
        <strain evidence="7">FJAT-54424</strain>
    </source>
</reference>
<dbReference type="PANTHER" id="PTHR43003:SF5">
    <property type="entry name" value="DNA-3-METHYLADENINE GLYCOSYLASE"/>
    <property type="match status" value="1"/>
</dbReference>
<evidence type="ECO:0000313" key="7">
    <source>
        <dbReference type="EMBL" id="QUO40578.1"/>
    </source>
</evidence>
<dbReference type="InterPro" id="IPR003265">
    <property type="entry name" value="HhH-GPD_domain"/>
</dbReference>
<feature type="domain" description="HhH-GPD" evidence="5">
    <location>
        <begin position="53"/>
        <end position="205"/>
    </location>
</feature>
<name>A0A7T5EJ06_9BACL</name>
<dbReference type="GO" id="GO:0043916">
    <property type="term" value="F:DNA-7-methylguanine glycosylase activity"/>
    <property type="evidence" value="ECO:0007669"/>
    <property type="project" value="TreeGrafter"/>
</dbReference>
<evidence type="ECO:0000256" key="4">
    <source>
        <dbReference type="ARBA" id="ARBA00023204"/>
    </source>
</evidence>
<sequence>MPKVRTKSYDYGQTEIDSLTAADPVMGEALTRLGRLERVVIPDLFAALIHAMVGQLISAKAAQTIWERLQDRCGEMTAQRLAGLSADEIQRCGMTMKKAVSIHNIARLVAQGDVHLDELRDMSDQEVIAKLTALPGVGRWTAEMLLIHSLERPDVVSWGDIAIRRGMMKPYGLETLTKEQFDRFRQRYSPHGTVASIYLWEISFE</sequence>
<dbReference type="GO" id="GO:0008725">
    <property type="term" value="F:DNA-3-methyladenine glycosylase activity"/>
    <property type="evidence" value="ECO:0007669"/>
    <property type="project" value="TreeGrafter"/>
</dbReference>
<reference evidence="6 8" key="1">
    <citation type="submission" date="2020-12" db="EMBL/GenBank/DDBJ databases">
        <title>strain FJAT-54423T represents a novel species of the genus Brevibacillus.</title>
        <authorList>
            <person name="Tang R."/>
        </authorList>
    </citation>
    <scope>NUCLEOTIDE SEQUENCE [LARGE SCALE GENOMIC DNA]</scope>
    <source>
        <strain evidence="6 8">FJAT-54423</strain>
    </source>
</reference>
<dbReference type="EMBL" id="CP073708">
    <property type="protein sequence ID" value="QUO40578.1"/>
    <property type="molecule type" value="Genomic_DNA"/>
</dbReference>
<dbReference type="GO" id="GO:0006285">
    <property type="term" value="P:base-excision repair, AP site formation"/>
    <property type="evidence" value="ECO:0007669"/>
    <property type="project" value="TreeGrafter"/>
</dbReference>
<dbReference type="EMBL" id="CP066308">
    <property type="protein sequence ID" value="QQE73496.1"/>
    <property type="molecule type" value="Genomic_DNA"/>
</dbReference>
<dbReference type="EC" id="3.2.2.21" evidence="2"/>
<dbReference type="GO" id="GO:0032993">
    <property type="term" value="C:protein-DNA complex"/>
    <property type="evidence" value="ECO:0007669"/>
    <property type="project" value="TreeGrafter"/>
</dbReference>